<feature type="compositionally biased region" description="Basic and acidic residues" evidence="1">
    <location>
        <begin position="30"/>
        <end position="39"/>
    </location>
</feature>
<feature type="compositionally biased region" description="Basic and acidic residues" evidence="1">
    <location>
        <begin position="74"/>
        <end position="83"/>
    </location>
</feature>
<protein>
    <submittedName>
        <fullName evidence="2">Uncharacterized protein</fullName>
    </submittedName>
</protein>
<evidence type="ECO:0000313" key="2">
    <source>
        <dbReference type="EMBL" id="KIO21565.1"/>
    </source>
</evidence>
<dbReference type="Proteomes" id="UP000054248">
    <property type="component" value="Unassembled WGS sequence"/>
</dbReference>
<evidence type="ECO:0000313" key="3">
    <source>
        <dbReference type="Proteomes" id="UP000054248"/>
    </source>
</evidence>
<accession>A0A0C3Q0M5</accession>
<keyword evidence="3" id="KW-1185">Reference proteome</keyword>
<proteinExistence type="predicted"/>
<feature type="region of interest" description="Disordered" evidence="1">
    <location>
        <begin position="74"/>
        <end position="99"/>
    </location>
</feature>
<dbReference type="HOGENOM" id="CLU_2322066_0_0_1"/>
<feature type="compositionally biased region" description="Basic and acidic residues" evidence="1">
    <location>
        <begin position="90"/>
        <end position="99"/>
    </location>
</feature>
<evidence type="ECO:0000256" key="1">
    <source>
        <dbReference type="SAM" id="MobiDB-lite"/>
    </source>
</evidence>
<reference evidence="2 3" key="1">
    <citation type="submission" date="2014-04" db="EMBL/GenBank/DDBJ databases">
        <authorList>
            <consortium name="DOE Joint Genome Institute"/>
            <person name="Kuo A."/>
            <person name="Girlanda M."/>
            <person name="Perotto S."/>
            <person name="Kohler A."/>
            <person name="Nagy L.G."/>
            <person name="Floudas D."/>
            <person name="Copeland A."/>
            <person name="Barry K.W."/>
            <person name="Cichocki N."/>
            <person name="Veneault-Fourrey C."/>
            <person name="LaButti K."/>
            <person name="Lindquist E.A."/>
            <person name="Lipzen A."/>
            <person name="Lundell T."/>
            <person name="Morin E."/>
            <person name="Murat C."/>
            <person name="Sun H."/>
            <person name="Tunlid A."/>
            <person name="Henrissat B."/>
            <person name="Grigoriev I.V."/>
            <person name="Hibbett D.S."/>
            <person name="Martin F."/>
            <person name="Nordberg H.P."/>
            <person name="Cantor M.N."/>
            <person name="Hua S.X."/>
        </authorList>
    </citation>
    <scope>NUCLEOTIDE SEQUENCE [LARGE SCALE GENOMIC DNA]</scope>
    <source>
        <strain evidence="2 3">MUT 4182</strain>
    </source>
</reference>
<feature type="region of interest" description="Disordered" evidence="1">
    <location>
        <begin position="1"/>
        <end position="47"/>
    </location>
</feature>
<gene>
    <name evidence="2" type="ORF">M407DRAFT_28838</name>
</gene>
<dbReference type="AlphaFoldDB" id="A0A0C3Q0M5"/>
<dbReference type="EMBL" id="KN823134">
    <property type="protein sequence ID" value="KIO21565.1"/>
    <property type="molecule type" value="Genomic_DNA"/>
</dbReference>
<sequence length="99" mass="10668">MSQAAAQRPSDRQGTALFPLAAGAKKAIRIPRDGGRPAERSPPPFPRSIALSAQSFMCVPFVRPTQALECVATRESHEAREDLPLAGKRSVSDQGKRSQ</sequence>
<name>A0A0C3Q0M5_9AGAM</name>
<organism evidence="2 3">
    <name type="scientific">Tulasnella calospora MUT 4182</name>
    <dbReference type="NCBI Taxonomy" id="1051891"/>
    <lineage>
        <taxon>Eukaryota</taxon>
        <taxon>Fungi</taxon>
        <taxon>Dikarya</taxon>
        <taxon>Basidiomycota</taxon>
        <taxon>Agaricomycotina</taxon>
        <taxon>Agaricomycetes</taxon>
        <taxon>Cantharellales</taxon>
        <taxon>Tulasnellaceae</taxon>
        <taxon>Tulasnella</taxon>
    </lineage>
</organism>
<reference evidence="3" key="2">
    <citation type="submission" date="2015-01" db="EMBL/GenBank/DDBJ databases">
        <title>Evolutionary Origins and Diversification of the Mycorrhizal Mutualists.</title>
        <authorList>
            <consortium name="DOE Joint Genome Institute"/>
            <consortium name="Mycorrhizal Genomics Consortium"/>
            <person name="Kohler A."/>
            <person name="Kuo A."/>
            <person name="Nagy L.G."/>
            <person name="Floudas D."/>
            <person name="Copeland A."/>
            <person name="Barry K.W."/>
            <person name="Cichocki N."/>
            <person name="Veneault-Fourrey C."/>
            <person name="LaButti K."/>
            <person name="Lindquist E.A."/>
            <person name="Lipzen A."/>
            <person name="Lundell T."/>
            <person name="Morin E."/>
            <person name="Murat C."/>
            <person name="Riley R."/>
            <person name="Ohm R."/>
            <person name="Sun H."/>
            <person name="Tunlid A."/>
            <person name="Henrissat B."/>
            <person name="Grigoriev I.V."/>
            <person name="Hibbett D.S."/>
            <person name="Martin F."/>
        </authorList>
    </citation>
    <scope>NUCLEOTIDE SEQUENCE [LARGE SCALE GENOMIC DNA]</scope>
    <source>
        <strain evidence="3">MUT 4182</strain>
    </source>
</reference>